<dbReference type="AlphaFoldDB" id="A0A3P9MJA8"/>
<evidence type="ECO:0000313" key="2">
    <source>
        <dbReference type="Proteomes" id="UP000265180"/>
    </source>
</evidence>
<protein>
    <submittedName>
        <fullName evidence="1">Uncharacterized protein</fullName>
    </submittedName>
</protein>
<proteinExistence type="predicted"/>
<name>A0A3P9MJA8_ORYLA</name>
<reference evidence="1 2" key="2">
    <citation type="submission" date="2017-04" db="EMBL/GenBank/DDBJ databases">
        <title>CpG methylation of centromeres and impact of large insertions on vertebrate speciation.</title>
        <authorList>
            <person name="Ichikawa K."/>
            <person name="Yoshimura J."/>
            <person name="Morishita S."/>
        </authorList>
    </citation>
    <scope>NUCLEOTIDE SEQUENCE</scope>
    <source>
        <strain evidence="1 2">HNI</strain>
    </source>
</reference>
<dbReference type="Ensembl" id="ENSORLT00020026444.1">
    <property type="protein sequence ID" value="ENSORLP00020032950.1"/>
    <property type="gene ID" value="ENSORLG00020018726.1"/>
</dbReference>
<dbReference type="Proteomes" id="UP000265180">
    <property type="component" value="Chromosome 4"/>
</dbReference>
<evidence type="ECO:0000313" key="1">
    <source>
        <dbReference type="Ensembl" id="ENSORLP00020032950.1"/>
    </source>
</evidence>
<sequence>CKEDISTLLRHNRIIQMPLRPLFTHLYLRTDGAKQLVTRLSVPQRHKEILDNERESGILVVCLQAFLHYKETKNRPMGKMETRSVSK</sequence>
<accession>A0A3P9MJA8</accession>
<organism evidence="1 2">
    <name type="scientific">Oryzias latipes</name>
    <name type="common">Japanese rice fish</name>
    <name type="synonym">Japanese killifish</name>
    <dbReference type="NCBI Taxonomy" id="8090"/>
    <lineage>
        <taxon>Eukaryota</taxon>
        <taxon>Metazoa</taxon>
        <taxon>Chordata</taxon>
        <taxon>Craniata</taxon>
        <taxon>Vertebrata</taxon>
        <taxon>Euteleostomi</taxon>
        <taxon>Actinopterygii</taxon>
        <taxon>Neopterygii</taxon>
        <taxon>Teleostei</taxon>
        <taxon>Neoteleostei</taxon>
        <taxon>Acanthomorphata</taxon>
        <taxon>Ovalentaria</taxon>
        <taxon>Atherinomorphae</taxon>
        <taxon>Beloniformes</taxon>
        <taxon>Adrianichthyidae</taxon>
        <taxon>Oryziinae</taxon>
        <taxon>Oryzias</taxon>
    </lineage>
</organism>
<reference evidence="1" key="4">
    <citation type="submission" date="2025-09" db="UniProtKB">
        <authorList>
            <consortium name="Ensembl"/>
        </authorList>
    </citation>
    <scope>IDENTIFICATION</scope>
    <source>
        <strain evidence="1">HNI</strain>
    </source>
</reference>
<reference evidence="1" key="3">
    <citation type="submission" date="2025-08" db="UniProtKB">
        <authorList>
            <consortium name="Ensembl"/>
        </authorList>
    </citation>
    <scope>IDENTIFICATION</scope>
    <source>
        <strain evidence="1">HNI</strain>
    </source>
</reference>
<reference key="1">
    <citation type="journal article" date="2007" name="Nature">
        <title>The medaka draft genome and insights into vertebrate genome evolution.</title>
        <authorList>
            <person name="Kasahara M."/>
            <person name="Naruse K."/>
            <person name="Sasaki S."/>
            <person name="Nakatani Y."/>
            <person name="Qu W."/>
            <person name="Ahsan B."/>
            <person name="Yamada T."/>
            <person name="Nagayasu Y."/>
            <person name="Doi K."/>
            <person name="Kasai Y."/>
            <person name="Jindo T."/>
            <person name="Kobayashi D."/>
            <person name="Shimada A."/>
            <person name="Toyoda A."/>
            <person name="Kuroki Y."/>
            <person name="Fujiyama A."/>
            <person name="Sasaki T."/>
            <person name="Shimizu A."/>
            <person name="Asakawa S."/>
            <person name="Shimizu N."/>
            <person name="Hashimoto S."/>
            <person name="Yang J."/>
            <person name="Lee Y."/>
            <person name="Matsushima K."/>
            <person name="Sugano S."/>
            <person name="Sakaizumi M."/>
            <person name="Narita T."/>
            <person name="Ohishi K."/>
            <person name="Haga S."/>
            <person name="Ohta F."/>
            <person name="Nomoto H."/>
            <person name="Nogata K."/>
            <person name="Morishita T."/>
            <person name="Endo T."/>
            <person name="Shin-I T."/>
            <person name="Takeda H."/>
            <person name="Morishita S."/>
            <person name="Kohara Y."/>
        </authorList>
    </citation>
    <scope>NUCLEOTIDE SEQUENCE [LARGE SCALE GENOMIC DNA]</scope>
    <source>
        <strain>Hd-rR</strain>
    </source>
</reference>